<proteinExistence type="inferred from homology"/>
<feature type="binding site" evidence="13">
    <location>
        <position position="196"/>
    </location>
    <ligand>
        <name>L-homoserine</name>
        <dbReference type="ChEBI" id="CHEBI:57476"/>
    </ligand>
</feature>
<dbReference type="FunFam" id="3.30.360.10:FF:000005">
    <property type="entry name" value="Homoserine dehydrogenase"/>
    <property type="match status" value="1"/>
</dbReference>
<keyword evidence="17" id="KW-1185">Reference proteome</keyword>
<keyword evidence="7" id="KW-0791">Threonine biosynthesis</keyword>
<dbReference type="GO" id="GO:0009086">
    <property type="term" value="P:methionine biosynthetic process"/>
    <property type="evidence" value="ECO:0007669"/>
    <property type="project" value="UniProtKB-KW"/>
</dbReference>
<dbReference type="AlphaFoldDB" id="A0A1H9VNI5"/>
<feature type="binding site" evidence="13">
    <location>
        <begin position="17"/>
        <end position="22"/>
    </location>
    <ligand>
        <name>NADP(+)</name>
        <dbReference type="ChEBI" id="CHEBI:58349"/>
    </ligand>
</feature>
<dbReference type="OrthoDB" id="9808167at2"/>
<evidence type="ECO:0000313" key="17">
    <source>
        <dbReference type="Proteomes" id="UP000199318"/>
    </source>
</evidence>
<organism evidence="16 17">
    <name type="scientific">Salisediminibacterium halotolerans</name>
    <dbReference type="NCBI Taxonomy" id="517425"/>
    <lineage>
        <taxon>Bacteria</taxon>
        <taxon>Bacillati</taxon>
        <taxon>Bacillota</taxon>
        <taxon>Bacilli</taxon>
        <taxon>Bacillales</taxon>
        <taxon>Bacillaceae</taxon>
        <taxon>Salisediminibacterium</taxon>
    </lineage>
</organism>
<keyword evidence="6" id="KW-0028">Amino-acid biosynthesis</keyword>
<dbReference type="Gene3D" id="3.30.360.10">
    <property type="entry name" value="Dihydrodipicolinate Reductase, domain 2"/>
    <property type="match status" value="1"/>
</dbReference>
<dbReference type="GO" id="GO:0009088">
    <property type="term" value="P:threonine biosynthetic process"/>
    <property type="evidence" value="ECO:0007669"/>
    <property type="project" value="UniProtKB-UniPathway"/>
</dbReference>
<evidence type="ECO:0000256" key="13">
    <source>
        <dbReference type="PIRSR" id="PIRSR036497-2"/>
    </source>
</evidence>
<protein>
    <recommendedName>
        <fullName evidence="5">Homoserine dehydrogenase</fullName>
        <ecNumber evidence="4">1.1.1.3</ecNumber>
    </recommendedName>
</protein>
<evidence type="ECO:0000256" key="8">
    <source>
        <dbReference type="ARBA" id="ARBA00023002"/>
    </source>
</evidence>
<evidence type="ECO:0000256" key="2">
    <source>
        <dbReference type="ARBA" id="ARBA00005062"/>
    </source>
</evidence>
<gene>
    <name evidence="16" type="ORF">SAMN05444126_12238</name>
</gene>
<dbReference type="STRING" id="1464123.SAMN05444126_12238"/>
<dbReference type="InterPro" id="IPR022697">
    <property type="entry name" value="HDH_short"/>
</dbReference>
<comment type="catalytic activity">
    <reaction evidence="11">
        <text>L-homoserine + NADP(+) = L-aspartate 4-semialdehyde + NADPH + H(+)</text>
        <dbReference type="Rhea" id="RHEA:15761"/>
        <dbReference type="ChEBI" id="CHEBI:15378"/>
        <dbReference type="ChEBI" id="CHEBI:57476"/>
        <dbReference type="ChEBI" id="CHEBI:57783"/>
        <dbReference type="ChEBI" id="CHEBI:58349"/>
        <dbReference type="ChEBI" id="CHEBI:537519"/>
        <dbReference type="EC" id="1.1.1.3"/>
    </reaction>
    <physiologicalReaction direction="right-to-left" evidence="11">
        <dbReference type="Rhea" id="RHEA:15763"/>
    </physiologicalReaction>
</comment>
<evidence type="ECO:0000256" key="12">
    <source>
        <dbReference type="PIRSR" id="PIRSR036497-1"/>
    </source>
</evidence>
<accession>A0A1H9VNI5</accession>
<dbReference type="PANTHER" id="PTHR43331:SF1">
    <property type="entry name" value="HOMOSERINE DEHYDROGENASE"/>
    <property type="match status" value="1"/>
</dbReference>
<dbReference type="Pfam" id="PF00742">
    <property type="entry name" value="Homoserine_dh"/>
    <property type="match status" value="1"/>
</dbReference>
<comment type="caution">
    <text evidence="16">The sequence shown here is derived from an EMBL/GenBank/DDBJ whole genome shotgun (WGS) entry which is preliminary data.</text>
</comment>
<evidence type="ECO:0000256" key="7">
    <source>
        <dbReference type="ARBA" id="ARBA00022697"/>
    </source>
</evidence>
<dbReference type="UniPathway" id="UPA00050">
    <property type="reaction ID" value="UER00063"/>
</dbReference>
<comment type="pathway">
    <text evidence="2">Amino-acid biosynthesis; L-methionine biosynthesis via de novo pathway; L-homoserine from L-aspartate: step 3/3.</text>
</comment>
<name>A0A1H9VNI5_9BACI</name>
<dbReference type="EC" id="1.1.1.3" evidence="4"/>
<dbReference type="SUPFAM" id="SSF51735">
    <property type="entry name" value="NAD(P)-binding Rossmann-fold domains"/>
    <property type="match status" value="1"/>
</dbReference>
<dbReference type="InterPro" id="IPR001342">
    <property type="entry name" value="HDH_cat"/>
</dbReference>
<dbReference type="GO" id="GO:0050661">
    <property type="term" value="F:NADP binding"/>
    <property type="evidence" value="ECO:0007669"/>
    <property type="project" value="InterPro"/>
</dbReference>
<evidence type="ECO:0000256" key="11">
    <source>
        <dbReference type="ARBA" id="ARBA00048841"/>
    </source>
</evidence>
<keyword evidence="9" id="KW-0915">Sodium</keyword>
<dbReference type="NCBIfam" id="NF004976">
    <property type="entry name" value="PRK06349.1"/>
    <property type="match status" value="1"/>
</dbReference>
<dbReference type="Pfam" id="PF03447">
    <property type="entry name" value="NAD_binding_3"/>
    <property type="match status" value="1"/>
</dbReference>
<feature type="domain" description="Homoserine dehydrogenase catalytic" evidence="14">
    <location>
        <begin position="143"/>
        <end position="321"/>
    </location>
</feature>
<feature type="domain" description="Aspartate/homoserine dehydrogenase NAD-binding" evidence="15">
    <location>
        <begin position="17"/>
        <end position="135"/>
    </location>
</feature>
<dbReference type="InterPro" id="IPR005106">
    <property type="entry name" value="Asp/hSer_DH_NAD-bd"/>
</dbReference>
<evidence type="ECO:0000256" key="4">
    <source>
        <dbReference type="ARBA" id="ARBA00013213"/>
    </source>
</evidence>
<evidence type="ECO:0000313" key="16">
    <source>
        <dbReference type="EMBL" id="SES23266.1"/>
    </source>
</evidence>
<dbReference type="SUPFAM" id="SSF55347">
    <property type="entry name" value="Glyceraldehyde-3-phosphate dehydrogenase-like, C-terminal domain"/>
    <property type="match status" value="1"/>
</dbReference>
<reference evidence="17" key="1">
    <citation type="submission" date="2016-10" db="EMBL/GenBank/DDBJ databases">
        <authorList>
            <person name="de Groot N.N."/>
        </authorList>
    </citation>
    <scope>NUCLEOTIDE SEQUENCE [LARGE SCALE GENOMIC DNA]</scope>
    <source>
        <strain evidence="17">10nlg</strain>
    </source>
</reference>
<evidence type="ECO:0000256" key="1">
    <source>
        <dbReference type="ARBA" id="ARBA00005056"/>
    </source>
</evidence>
<dbReference type="RefSeq" id="WP_093073960.1">
    <property type="nucleotide sequence ID" value="NZ_FOGV01000022.1"/>
</dbReference>
<feature type="binding site" evidence="13">
    <location>
        <position position="111"/>
    </location>
    <ligand>
        <name>NADPH</name>
        <dbReference type="ChEBI" id="CHEBI:57783"/>
    </ligand>
</feature>
<dbReference type="Gene3D" id="3.40.50.720">
    <property type="entry name" value="NAD(P)-binding Rossmann-like Domain"/>
    <property type="match status" value="1"/>
</dbReference>
<dbReference type="InterPro" id="IPR036291">
    <property type="entry name" value="NAD(P)-bd_dom_sf"/>
</dbReference>
<dbReference type="PANTHER" id="PTHR43331">
    <property type="entry name" value="HOMOSERINE DEHYDROGENASE"/>
    <property type="match status" value="1"/>
</dbReference>
<evidence type="ECO:0000259" key="15">
    <source>
        <dbReference type="Pfam" id="PF03447"/>
    </source>
</evidence>
<evidence type="ECO:0000256" key="10">
    <source>
        <dbReference type="ARBA" id="ARBA00023167"/>
    </source>
</evidence>
<dbReference type="GO" id="GO:0004412">
    <property type="term" value="F:homoserine dehydrogenase activity"/>
    <property type="evidence" value="ECO:0007669"/>
    <property type="project" value="UniProtKB-EC"/>
</dbReference>
<evidence type="ECO:0000259" key="14">
    <source>
        <dbReference type="Pfam" id="PF00742"/>
    </source>
</evidence>
<comment type="pathway">
    <text evidence="1">Amino-acid biosynthesis; L-threonine biosynthesis; L-threonine from L-aspartate: step 3/5.</text>
</comment>
<dbReference type="Proteomes" id="UP000199318">
    <property type="component" value="Unassembled WGS sequence"/>
</dbReference>
<keyword evidence="10" id="KW-0486">Methionine biosynthesis</keyword>
<feature type="active site" description="Proton donor" evidence="12">
    <location>
        <position position="211"/>
    </location>
</feature>
<keyword evidence="13" id="KW-0521">NADP</keyword>
<comment type="similarity">
    <text evidence="3">Belongs to the homoserine dehydrogenase family.</text>
</comment>
<evidence type="ECO:0000256" key="3">
    <source>
        <dbReference type="ARBA" id="ARBA00006753"/>
    </source>
</evidence>
<dbReference type="UniPathway" id="UPA00051">
    <property type="reaction ID" value="UER00465"/>
</dbReference>
<sequence length="345" mass="37287">MTKTSAAGSTKDLAIFGFGTVGEGVYSSIQEKAAEIKAVTGTELHICAVLVQNVEKERNVAAGTVVTDNPAEILANPDLDTVVEVTPDAKTAYPLVKESLERGISVVTANKELVMMYGTKLHETADRTGASFLYEAAVAAGIPVLTSIRETLRVNKITRVEAILNGTSHFMLTEMENRGISFAEALSEAQDLGYAEAVPDKDIDGWDAWYKAIVLARWIYGQNTPIDVYDPEGIRGIQAEELWQTRKQGKCLKPAVTLEKQGKSVQITVSVRELPLDHPLASVQGVMNGVYIESDLMGPLTFQGPGAGKWPTASSIVEDVVRVYTNKYIPGSFDVTSSEHPSVIV</sequence>
<dbReference type="PIRSF" id="PIRSF036497">
    <property type="entry name" value="HDH_short"/>
    <property type="match status" value="1"/>
</dbReference>
<evidence type="ECO:0000256" key="9">
    <source>
        <dbReference type="ARBA" id="ARBA00023053"/>
    </source>
</evidence>
<evidence type="ECO:0000256" key="5">
    <source>
        <dbReference type="ARBA" id="ARBA00013376"/>
    </source>
</evidence>
<evidence type="ECO:0000256" key="6">
    <source>
        <dbReference type="ARBA" id="ARBA00022605"/>
    </source>
</evidence>
<keyword evidence="8" id="KW-0560">Oxidoreductase</keyword>
<dbReference type="EMBL" id="FOGV01000022">
    <property type="protein sequence ID" value="SES23266.1"/>
    <property type="molecule type" value="Genomic_DNA"/>
</dbReference>